<keyword evidence="1" id="KW-0812">Transmembrane</keyword>
<organism evidence="2 3">
    <name type="scientific">Asparagus officinalis</name>
    <name type="common">Garden asparagus</name>
    <dbReference type="NCBI Taxonomy" id="4686"/>
    <lineage>
        <taxon>Eukaryota</taxon>
        <taxon>Viridiplantae</taxon>
        <taxon>Streptophyta</taxon>
        <taxon>Embryophyta</taxon>
        <taxon>Tracheophyta</taxon>
        <taxon>Spermatophyta</taxon>
        <taxon>Magnoliopsida</taxon>
        <taxon>Liliopsida</taxon>
        <taxon>Asparagales</taxon>
        <taxon>Asparagaceae</taxon>
        <taxon>Asparagoideae</taxon>
        <taxon>Asparagus</taxon>
    </lineage>
</organism>
<dbReference type="PANTHER" id="PTHR31860:SF19">
    <property type="entry name" value="OS04G0677400 PROTEIN"/>
    <property type="match status" value="1"/>
</dbReference>
<name>A0A5P1EDT2_ASPOF</name>
<evidence type="ECO:0000313" key="2">
    <source>
        <dbReference type="EMBL" id="ONK64046.1"/>
    </source>
</evidence>
<dbReference type="Gramene" id="ONK64046">
    <property type="protein sequence ID" value="ONK64046"/>
    <property type="gene ID" value="A4U43_C07F21540"/>
</dbReference>
<dbReference type="Pfam" id="PF04842">
    <property type="entry name" value="DUF639"/>
    <property type="match status" value="1"/>
</dbReference>
<reference evidence="3" key="1">
    <citation type="journal article" date="2017" name="Nat. Commun.">
        <title>The asparagus genome sheds light on the origin and evolution of a young Y chromosome.</title>
        <authorList>
            <person name="Harkess A."/>
            <person name="Zhou J."/>
            <person name="Xu C."/>
            <person name="Bowers J.E."/>
            <person name="Van der Hulst R."/>
            <person name="Ayyampalayam S."/>
            <person name="Mercati F."/>
            <person name="Riccardi P."/>
            <person name="McKain M.R."/>
            <person name="Kakrana A."/>
            <person name="Tang H."/>
            <person name="Ray J."/>
            <person name="Groenendijk J."/>
            <person name="Arikit S."/>
            <person name="Mathioni S.M."/>
            <person name="Nakano M."/>
            <person name="Shan H."/>
            <person name="Telgmann-Rauber A."/>
            <person name="Kanno A."/>
            <person name="Yue Z."/>
            <person name="Chen H."/>
            <person name="Li W."/>
            <person name="Chen Y."/>
            <person name="Xu X."/>
            <person name="Zhang Y."/>
            <person name="Luo S."/>
            <person name="Chen H."/>
            <person name="Gao J."/>
            <person name="Mao Z."/>
            <person name="Pires J.C."/>
            <person name="Luo M."/>
            <person name="Kudrna D."/>
            <person name="Wing R.A."/>
            <person name="Meyers B.C."/>
            <person name="Yi K."/>
            <person name="Kong H."/>
            <person name="Lavrijsen P."/>
            <person name="Sunseri F."/>
            <person name="Falavigna A."/>
            <person name="Ye Y."/>
            <person name="Leebens-Mack J.H."/>
            <person name="Chen G."/>
        </authorList>
    </citation>
    <scope>NUCLEOTIDE SEQUENCE [LARGE SCALE GENOMIC DNA]</scope>
    <source>
        <strain evidence="3">cv. DH0086</strain>
    </source>
</reference>
<evidence type="ECO:0000313" key="3">
    <source>
        <dbReference type="Proteomes" id="UP000243459"/>
    </source>
</evidence>
<feature type="transmembrane region" description="Helical" evidence="1">
    <location>
        <begin position="618"/>
        <end position="645"/>
    </location>
</feature>
<dbReference type="OMA" id="VYRGWIW"/>
<keyword evidence="1" id="KW-1133">Transmembrane helix</keyword>
<accession>A0A5P1EDT2</accession>
<evidence type="ECO:0008006" key="4">
    <source>
        <dbReference type="Google" id="ProtNLM"/>
    </source>
</evidence>
<evidence type="ECO:0000256" key="1">
    <source>
        <dbReference type="SAM" id="Phobius"/>
    </source>
</evidence>
<dbReference type="EMBL" id="CM007387">
    <property type="protein sequence ID" value="ONK64046.1"/>
    <property type="molecule type" value="Genomic_DNA"/>
</dbReference>
<dbReference type="PANTHER" id="PTHR31860">
    <property type="entry name" value="HEAT-INDUCIBLE TRANSCRIPTION REPRESSOR (DUF639)-RELATED"/>
    <property type="match status" value="1"/>
</dbReference>
<feature type="transmembrane region" description="Helical" evidence="1">
    <location>
        <begin position="711"/>
        <end position="736"/>
    </location>
</feature>
<dbReference type="AlphaFoldDB" id="A0A5P1EDT2"/>
<keyword evidence="3" id="KW-1185">Reference proteome</keyword>
<proteinExistence type="predicted"/>
<keyword evidence="1" id="KW-0472">Membrane</keyword>
<protein>
    <recommendedName>
        <fullName evidence="4">GRAM domain-containing protein</fullName>
    </recommendedName>
</protein>
<sequence length="774" mass="87040">MAGDEIAPGSNPNLSSVADSAAVHCLSSSLQSLSSENSQIKEATDKNGVDLFFDNFFFGHNRKPSGDATTPDQNSSPQEVASISQEIAPISPVIAPVSDPNLQLSSIADSVIARCAGLLFLSIEELQQSFRTKFSSHVRWYSTYARNLLEYCCFRALHATSKTPDCLADKKFRLLTYDMMLAWEAPDPESESMLNETSSCKHQEAYEDDGSLYYISSTNMAIQVDNKKTVGLEAFARIAPACPAIADPITVHNLFDALTCCSGGRLHFLIYDKYLKSLNETLKSVKSTTRSRLNSNLRLAEGEIILDVDGFMPTKPILQHIGISTWPGKLILTNHALYFEPLGVVSYNKAIRYDLATDLRQVIKREMTGPWGARLFDKAVMYKSNSLADPIFLEFPQLIGHSRRDYWFAITREVFHVHRFIRKFNLSQIQMAEALSRASLGIFRCRALKEAFHVVPSHFKTTLAFNLAEKLPKGDKILEALYHQLELLCTKINIDASANYSPNEVQRSDSFPVSFYALAKMGFHSLEGENWSKEAELLVADAHVGEICPLQKAVQESLGYSCKAEAARATLDQVKVEDIETNLAVIRELLFPLFESGKRLNFLAGWEDPLKSTMFLLFIFYVIYRGWIGYLLPSTFLSFALIMLWHKIFSKGKQIEAFQITLPPNRNPVELLLALQETISQLETSVQAGCITLLKIRALLFAAFPKTTTKVAFILIGTATILALIPLKYLVFLVFLEAYTREMPLRKANSEKLKRRIKEWWIRVPAAPVQLIRF</sequence>
<dbReference type="InterPro" id="IPR006927">
    <property type="entry name" value="DUF639"/>
</dbReference>
<gene>
    <name evidence="2" type="ORF">A4U43_C07F21540</name>
</gene>
<dbReference type="Proteomes" id="UP000243459">
    <property type="component" value="Chromosome 7"/>
</dbReference>